<evidence type="ECO:0000256" key="1">
    <source>
        <dbReference type="ARBA" id="ARBA00010555"/>
    </source>
</evidence>
<evidence type="ECO:0000256" key="2">
    <source>
        <dbReference type="ARBA" id="ARBA00011322"/>
    </source>
</evidence>
<organism evidence="10 11">
    <name type="scientific">Candidatus Enterococcus moelleringii</name>
    <dbReference type="NCBI Taxonomy" id="2815325"/>
    <lineage>
        <taxon>Bacteria</taxon>
        <taxon>Bacillati</taxon>
        <taxon>Bacillota</taxon>
        <taxon>Bacilli</taxon>
        <taxon>Lactobacillales</taxon>
        <taxon>Enterococcaceae</taxon>
        <taxon>Enterococcus</taxon>
    </lineage>
</organism>
<accession>A0ABS3LFC4</accession>
<sequence length="379" mass="43215">MRFLHTADWHIGKKLHGYDLLEDQAFILKQILTVAKAEKVDAIVIAGDLYDRSVPSEDGVRLLNQTIAAMNLTEGIPLLAISGNHDSATRLATGAPWFAHSNFHLHTRLDQAFTPVIMQDTAFFLLPYFEPVDARIYFDNPDIRTIHDAMPLVIDKMKENFDSQLKQVLISHFFVSGSSRSDSETKVEVGGLDGINGSLLEDFDYVALGHLHNKNALNLANARYSGSPLKYSLSEKEQKKGVWIVETEEKLNLQFIELTPLRELQELQGTFAHFLDPEIYQQLNRENYYSLLLEDRSIIPNMMNQLRKVYPRVLQVERLYGRENSQQLSVKKLKEQTPIELTEEFFTTIVQSAPTSRQQKWIEQTLHQLMKKGGAADAS</sequence>
<keyword evidence="11" id="KW-1185">Reference proteome</keyword>
<evidence type="ECO:0000256" key="3">
    <source>
        <dbReference type="ARBA" id="ARBA00013365"/>
    </source>
</evidence>
<dbReference type="CDD" id="cd00840">
    <property type="entry name" value="MPP_Mre11_N"/>
    <property type="match status" value="1"/>
</dbReference>
<dbReference type="GO" id="GO:0004527">
    <property type="term" value="F:exonuclease activity"/>
    <property type="evidence" value="ECO:0007669"/>
    <property type="project" value="UniProtKB-KW"/>
</dbReference>
<dbReference type="InterPro" id="IPR004593">
    <property type="entry name" value="SbcD"/>
</dbReference>
<evidence type="ECO:0000313" key="10">
    <source>
        <dbReference type="EMBL" id="MBO1308346.1"/>
    </source>
</evidence>
<dbReference type="RefSeq" id="WP_207675335.1">
    <property type="nucleotide sequence ID" value="NZ_JAFREM010000031.1"/>
</dbReference>
<comment type="caution">
    <text evidence="10">The sequence shown here is derived from an EMBL/GenBank/DDBJ whole genome shotgun (WGS) entry which is preliminary data.</text>
</comment>
<keyword evidence="7" id="KW-0235">DNA replication</keyword>
<evidence type="ECO:0000256" key="4">
    <source>
        <dbReference type="ARBA" id="ARBA00022722"/>
    </source>
</evidence>
<dbReference type="PANTHER" id="PTHR30337:SF0">
    <property type="entry name" value="NUCLEASE SBCCD SUBUNIT D"/>
    <property type="match status" value="1"/>
</dbReference>
<dbReference type="InterPro" id="IPR004843">
    <property type="entry name" value="Calcineurin-like_PHP"/>
</dbReference>
<proteinExistence type="inferred from homology"/>
<dbReference type="NCBIfam" id="TIGR00619">
    <property type="entry name" value="sbcd"/>
    <property type="match status" value="1"/>
</dbReference>
<feature type="domain" description="Calcineurin-like phosphoesterase" evidence="8">
    <location>
        <begin position="1"/>
        <end position="213"/>
    </location>
</feature>
<keyword evidence="7" id="KW-0233">DNA recombination</keyword>
<dbReference type="Proteomes" id="UP000664601">
    <property type="component" value="Unassembled WGS sequence"/>
</dbReference>
<dbReference type="Gene3D" id="3.60.21.10">
    <property type="match status" value="1"/>
</dbReference>
<dbReference type="InterPro" id="IPR029052">
    <property type="entry name" value="Metallo-depent_PP-like"/>
</dbReference>
<dbReference type="Pfam" id="PF12320">
    <property type="entry name" value="SbcD_C"/>
    <property type="match status" value="1"/>
</dbReference>
<evidence type="ECO:0000259" key="9">
    <source>
        <dbReference type="Pfam" id="PF12320"/>
    </source>
</evidence>
<dbReference type="InterPro" id="IPR026843">
    <property type="entry name" value="SbcD_C"/>
</dbReference>
<dbReference type="EMBL" id="JAFREM010000031">
    <property type="protein sequence ID" value="MBO1308346.1"/>
    <property type="molecule type" value="Genomic_DNA"/>
</dbReference>
<keyword evidence="4 7" id="KW-0540">Nuclease</keyword>
<keyword evidence="7" id="KW-0255">Endonuclease</keyword>
<dbReference type="InterPro" id="IPR050535">
    <property type="entry name" value="DNA_Repair-Maintenance_Comp"/>
</dbReference>
<name>A0ABS3LFC4_9ENTE</name>
<keyword evidence="6 7" id="KW-0269">Exonuclease</keyword>
<comment type="subunit">
    <text evidence="2 7">Heterodimer of SbcC and SbcD.</text>
</comment>
<evidence type="ECO:0000256" key="5">
    <source>
        <dbReference type="ARBA" id="ARBA00022801"/>
    </source>
</evidence>
<evidence type="ECO:0000256" key="6">
    <source>
        <dbReference type="ARBA" id="ARBA00022839"/>
    </source>
</evidence>
<comment type="similarity">
    <text evidence="1 7">Belongs to the SbcD family.</text>
</comment>
<dbReference type="PANTHER" id="PTHR30337">
    <property type="entry name" value="COMPONENT OF ATP-DEPENDENT DSDNA EXONUCLEASE"/>
    <property type="match status" value="1"/>
</dbReference>
<feature type="domain" description="Nuclease SbcCD subunit D C-terminal" evidence="9">
    <location>
        <begin position="260"/>
        <end position="347"/>
    </location>
</feature>
<comment type="function">
    <text evidence="7">SbcCD cleaves DNA hairpin structures. These structures can inhibit DNA replication and are intermediates in certain DNA recombination reactions. The complex acts as a 3'-&gt;5' double strand exonuclease that can open hairpins. It also has a 5' single-strand endonuclease activity.</text>
</comment>
<reference evidence="10 11" key="1">
    <citation type="submission" date="2021-03" db="EMBL/GenBank/DDBJ databases">
        <title>Enterococcal diversity collection.</title>
        <authorList>
            <person name="Gilmore M.S."/>
            <person name="Schwartzman J."/>
            <person name="Van Tyne D."/>
            <person name="Martin M."/>
            <person name="Earl A.M."/>
            <person name="Manson A.L."/>
            <person name="Straub T."/>
            <person name="Salamzade R."/>
            <person name="Saavedra J."/>
            <person name="Lebreton F."/>
            <person name="Prichula J."/>
            <person name="Schaufler K."/>
            <person name="Gaca A."/>
            <person name="Sgardioli B."/>
            <person name="Wagenaar J."/>
            <person name="Strong T."/>
        </authorList>
    </citation>
    <scope>NUCLEOTIDE SEQUENCE [LARGE SCALE GENOMIC DNA]</scope>
    <source>
        <strain evidence="10 11">669A</strain>
    </source>
</reference>
<evidence type="ECO:0000256" key="7">
    <source>
        <dbReference type="RuleBase" id="RU363069"/>
    </source>
</evidence>
<dbReference type="SUPFAM" id="SSF56300">
    <property type="entry name" value="Metallo-dependent phosphatases"/>
    <property type="match status" value="1"/>
</dbReference>
<dbReference type="Pfam" id="PF00149">
    <property type="entry name" value="Metallophos"/>
    <property type="match status" value="1"/>
</dbReference>
<evidence type="ECO:0000259" key="8">
    <source>
        <dbReference type="Pfam" id="PF00149"/>
    </source>
</evidence>
<protein>
    <recommendedName>
        <fullName evidence="3 7">Nuclease SbcCD subunit D</fullName>
    </recommendedName>
</protein>
<gene>
    <name evidence="7" type="primary">sbcD</name>
    <name evidence="10" type="ORF">JZO70_19375</name>
</gene>
<keyword evidence="5 7" id="KW-0378">Hydrolase</keyword>
<dbReference type="InterPro" id="IPR041796">
    <property type="entry name" value="Mre11_N"/>
</dbReference>
<evidence type="ECO:0000313" key="11">
    <source>
        <dbReference type="Proteomes" id="UP000664601"/>
    </source>
</evidence>